<name>F5XZK9_RAMTT</name>
<feature type="chain" id="PRO_5003329202" description="DUF4864 domain-containing protein" evidence="1">
    <location>
        <begin position="24"/>
        <end position="131"/>
    </location>
</feature>
<proteinExistence type="predicted"/>
<accession>F5XZK9</accession>
<dbReference type="AlphaFoldDB" id="F5XZK9"/>
<dbReference type="STRING" id="365046.Rta_09530"/>
<protein>
    <recommendedName>
        <fullName evidence="4">DUF4864 domain-containing protein</fullName>
    </recommendedName>
</protein>
<dbReference type="EMBL" id="CP000245">
    <property type="protein sequence ID" value="AEG92038.1"/>
    <property type="molecule type" value="Genomic_DNA"/>
</dbReference>
<evidence type="ECO:0000256" key="1">
    <source>
        <dbReference type="SAM" id="SignalP"/>
    </source>
</evidence>
<organism evidence="2 3">
    <name type="scientific">Ramlibacter tataouinensis (strain ATCC BAA-407 / DSM 14655 / LMG 21543 / TTB310)</name>
    <dbReference type="NCBI Taxonomy" id="365046"/>
    <lineage>
        <taxon>Bacteria</taxon>
        <taxon>Pseudomonadati</taxon>
        <taxon>Pseudomonadota</taxon>
        <taxon>Betaproteobacteria</taxon>
        <taxon>Burkholderiales</taxon>
        <taxon>Comamonadaceae</taxon>
        <taxon>Ramlibacter</taxon>
    </lineage>
</organism>
<feature type="signal peptide" evidence="1">
    <location>
        <begin position="1"/>
        <end position="23"/>
    </location>
</feature>
<keyword evidence="1" id="KW-0732">Signal</keyword>
<reference evidence="3" key="1">
    <citation type="submission" date="2006-01" db="EMBL/GenBank/DDBJ databases">
        <title>Genome of the cyst-dividing bacterium Ramlibacter tataouinensis.</title>
        <authorList>
            <person name="Barakat M."/>
            <person name="Ortet P."/>
            <person name="De Luca G."/>
            <person name="Jourlin-Castelli C."/>
            <person name="Ansaldi M."/>
            <person name="Py B."/>
            <person name="Fichant G."/>
            <person name="Coutinho P."/>
            <person name="Voulhoux R."/>
            <person name="Bastien O."/>
            <person name="Roy S."/>
            <person name="Marechal E."/>
            <person name="Henrissat B."/>
            <person name="Quentin Y."/>
            <person name="Noirot P."/>
            <person name="Filloux A."/>
            <person name="Mejean V."/>
            <person name="DuBow M."/>
            <person name="Barras F."/>
            <person name="Heulin T."/>
        </authorList>
    </citation>
    <scope>NUCLEOTIDE SEQUENCE [LARGE SCALE GENOMIC DNA]</scope>
    <source>
        <strain evidence="3">ATCC BAA-407 / DSM 14655 / LMG 21543 / TTB310</strain>
    </source>
</reference>
<evidence type="ECO:0000313" key="2">
    <source>
        <dbReference type="EMBL" id="AEG92038.1"/>
    </source>
</evidence>
<evidence type="ECO:0008006" key="4">
    <source>
        <dbReference type="Google" id="ProtNLM"/>
    </source>
</evidence>
<sequence>MNHRIVNGIFAFLLLLVSASASAATDPQVVYERVKTAAATSDMSTYFKYSTAKAKADFEKSYTPAQRASIFKNMGVFFPTTYSILSRKEDKNQIEWNVEGVFANNEKAKGTMKFIWEDGDWKFDRMAFRSK</sequence>
<dbReference type="Proteomes" id="UP000008385">
    <property type="component" value="Chromosome"/>
</dbReference>
<dbReference type="KEGG" id="rta:Rta_09530"/>
<dbReference type="HOGENOM" id="CLU_1925862_0_0_4"/>
<dbReference type="RefSeq" id="WP_013900271.1">
    <property type="nucleotide sequence ID" value="NC_015677.1"/>
</dbReference>
<keyword evidence="3" id="KW-1185">Reference proteome</keyword>
<gene>
    <name evidence="2" type="ordered locus">Rta_09530</name>
</gene>
<reference evidence="2 3" key="2">
    <citation type="journal article" date="2011" name="PLoS ONE">
        <title>The Cyst-Dividing Bacterium Ramlibacter tataouinensis TTB310 Genome Reveals a Well-Stocked Toolbox for Adaptation to a Desert Environment.</title>
        <authorList>
            <person name="De Luca G."/>
            <person name="Barakat M."/>
            <person name="Ortet P."/>
            <person name="Fochesato S."/>
            <person name="Jourlin-Castelli C."/>
            <person name="Ansaldi M."/>
            <person name="Py B."/>
            <person name="Fichant G."/>
            <person name="Coutinho P.M."/>
            <person name="Voulhoux R."/>
            <person name="Bastien O."/>
            <person name="Marechal E."/>
            <person name="Henrissat B."/>
            <person name="Quentin Y."/>
            <person name="Noirot P."/>
            <person name="Filloux A."/>
            <person name="Mejean V."/>
            <person name="Dubow M.S."/>
            <person name="Barras F."/>
            <person name="Barbe V."/>
            <person name="Weissenbach J."/>
            <person name="Mihalcescu I."/>
            <person name="Vermeglio A."/>
            <person name="Achouak W."/>
            <person name="Heulin T."/>
        </authorList>
    </citation>
    <scope>NUCLEOTIDE SEQUENCE [LARGE SCALE GENOMIC DNA]</scope>
    <source>
        <strain evidence="3">ATCC BAA-407 / DSM 14655 / LMG 21543 / TTB310</strain>
    </source>
</reference>
<evidence type="ECO:0000313" key="3">
    <source>
        <dbReference type="Proteomes" id="UP000008385"/>
    </source>
</evidence>